<dbReference type="AlphaFoldDB" id="E4TG11"/>
<keyword evidence="4" id="KW-0288">FMN</keyword>
<dbReference type="CDD" id="cd02137">
    <property type="entry name" value="MhqN-like"/>
    <property type="match status" value="1"/>
</dbReference>
<evidence type="ECO:0000313" key="8">
    <source>
        <dbReference type="Proteomes" id="UP000007039"/>
    </source>
</evidence>
<keyword evidence="3" id="KW-0285">Flavoprotein</keyword>
<protein>
    <submittedName>
        <fullName evidence="7">Nitroreductase</fullName>
    </submittedName>
</protein>
<keyword evidence="8" id="KW-1185">Reference proteome</keyword>
<dbReference type="PANTHER" id="PTHR43673:SF2">
    <property type="entry name" value="NITROREDUCTASE"/>
    <property type="match status" value="1"/>
</dbReference>
<evidence type="ECO:0000256" key="5">
    <source>
        <dbReference type="ARBA" id="ARBA00023002"/>
    </source>
</evidence>
<organism evidence="7 8">
    <name type="scientific">Calditerrivibrio nitroreducens (strain DSM 19672 / NBRC 101217 / Yu37-1)</name>
    <dbReference type="NCBI Taxonomy" id="768670"/>
    <lineage>
        <taxon>Bacteria</taxon>
        <taxon>Pseudomonadati</taxon>
        <taxon>Deferribacterota</taxon>
        <taxon>Deferribacteres</taxon>
        <taxon>Deferribacterales</taxon>
        <taxon>Calditerrivibrionaceae</taxon>
    </lineage>
</organism>
<gene>
    <name evidence="7" type="ordered locus">Calni_0649</name>
</gene>
<dbReference type="eggNOG" id="COG0778">
    <property type="taxonomic scope" value="Bacteria"/>
</dbReference>
<sequence>MDIEKALKSRRSVNFFDQNYTISDEEINSILELANYTPSSMNLQPWKIIVVKSPDMKNKLKEACFNQAKVSEASCNFVVVADPHALEENIDDVLKSWVDLGYMSEETASNYKNMALGLYETQDSLKRKIFAVKNSSFYAMSLMYAAMAFGYETHPMDGFDENKVKNLLNLPENVIIPVIIACGKFKKDAVLLPRAFRRNVKKFSKII</sequence>
<feature type="domain" description="Nitroreductase" evidence="6">
    <location>
        <begin position="7"/>
        <end position="184"/>
    </location>
</feature>
<proteinExistence type="inferred from homology"/>
<reference evidence="7 8" key="2">
    <citation type="journal article" date="2011" name="Stand. Genomic Sci.">
        <title>Complete genome sequence of Calditerrivibrio nitroreducens type strain (Yu37-1).</title>
        <authorList>
            <person name="Pitluck S."/>
            <person name="Sikorski J."/>
            <person name="Zeytun A."/>
            <person name="Lapidus A."/>
            <person name="Nolan M."/>
            <person name="Lucas S."/>
            <person name="Hammon N."/>
            <person name="Deshpande S."/>
            <person name="Cheng J.F."/>
            <person name="Tapia R."/>
            <person name="Han C."/>
            <person name="Goodwin L."/>
            <person name="Liolios K."/>
            <person name="Pagani I."/>
            <person name="Ivanova N."/>
            <person name="Mavromatis K."/>
            <person name="Pati A."/>
            <person name="Chen A."/>
            <person name="Palaniappan K."/>
            <person name="Hauser L."/>
            <person name="Chang Y.J."/>
            <person name="Jeffries C.D."/>
            <person name="Detter J.C."/>
            <person name="Brambilla E."/>
            <person name="Djao O.D."/>
            <person name="Rohde M."/>
            <person name="Spring S."/>
            <person name="Goker M."/>
            <person name="Woyke T."/>
            <person name="Bristow J."/>
            <person name="Eisen J.A."/>
            <person name="Markowitz V."/>
            <person name="Hugenholtz P."/>
            <person name="Kyrpides N.C."/>
            <person name="Klenk H.P."/>
            <person name="Land M."/>
        </authorList>
    </citation>
    <scope>NUCLEOTIDE SEQUENCE [LARGE SCALE GENOMIC DNA]</scope>
    <source>
        <strain evidence="8">DSM 19672 / NBRC 101217 / Yu37-1</strain>
    </source>
</reference>
<dbReference type="GO" id="GO:0016491">
    <property type="term" value="F:oxidoreductase activity"/>
    <property type="evidence" value="ECO:0007669"/>
    <property type="project" value="UniProtKB-KW"/>
</dbReference>
<keyword evidence="5" id="KW-0560">Oxidoreductase</keyword>
<dbReference type="EMBL" id="CP002347">
    <property type="protein sequence ID" value="ADR18561.1"/>
    <property type="molecule type" value="Genomic_DNA"/>
</dbReference>
<dbReference type="Pfam" id="PF00881">
    <property type="entry name" value="Nitroreductase"/>
    <property type="match status" value="1"/>
</dbReference>
<reference key="1">
    <citation type="submission" date="2010-11" db="EMBL/GenBank/DDBJ databases">
        <title>The complete genome of chromosome of Calditerrivibrio nitroreducens DSM 19672.</title>
        <authorList>
            <consortium name="US DOE Joint Genome Institute (JGI-PGF)"/>
            <person name="Lucas S."/>
            <person name="Copeland A."/>
            <person name="Lapidus A."/>
            <person name="Bruce D."/>
            <person name="Goodwin L."/>
            <person name="Pitluck S."/>
            <person name="Kyrpides N."/>
            <person name="Mavromatis K."/>
            <person name="Ivanova N."/>
            <person name="Mikhailova N."/>
            <person name="Zeytun A."/>
            <person name="Brettin T."/>
            <person name="Detter J.C."/>
            <person name="Tapia R."/>
            <person name="Han C."/>
            <person name="Land M."/>
            <person name="Hauser L."/>
            <person name="Markowitz V."/>
            <person name="Cheng J.-F."/>
            <person name="Hugenholtz P."/>
            <person name="Woyke T."/>
            <person name="Wu D."/>
            <person name="Spring S."/>
            <person name="Schroeder M."/>
            <person name="Brambilla E."/>
            <person name="Klenk H.-P."/>
            <person name="Eisen J.A."/>
        </authorList>
    </citation>
    <scope>NUCLEOTIDE SEQUENCE [LARGE SCALE GENOMIC DNA]</scope>
    <source>
        <strain>DSM 19672</strain>
    </source>
</reference>
<accession>E4TG11</accession>
<dbReference type="SUPFAM" id="SSF55469">
    <property type="entry name" value="FMN-dependent nitroreductase-like"/>
    <property type="match status" value="1"/>
</dbReference>
<evidence type="ECO:0000313" key="7">
    <source>
        <dbReference type="EMBL" id="ADR18561.1"/>
    </source>
</evidence>
<dbReference type="STRING" id="768670.Calni_0649"/>
<evidence type="ECO:0000256" key="4">
    <source>
        <dbReference type="ARBA" id="ARBA00022643"/>
    </source>
</evidence>
<comment type="cofactor">
    <cofactor evidence="1">
        <name>FMN</name>
        <dbReference type="ChEBI" id="CHEBI:58210"/>
    </cofactor>
</comment>
<evidence type="ECO:0000259" key="6">
    <source>
        <dbReference type="Pfam" id="PF00881"/>
    </source>
</evidence>
<dbReference type="Gene3D" id="3.40.109.10">
    <property type="entry name" value="NADH Oxidase"/>
    <property type="match status" value="1"/>
</dbReference>
<dbReference type="KEGG" id="cni:Calni_0649"/>
<evidence type="ECO:0000256" key="1">
    <source>
        <dbReference type="ARBA" id="ARBA00001917"/>
    </source>
</evidence>
<evidence type="ECO:0000256" key="3">
    <source>
        <dbReference type="ARBA" id="ARBA00022630"/>
    </source>
</evidence>
<dbReference type="InterPro" id="IPR029479">
    <property type="entry name" value="Nitroreductase"/>
</dbReference>
<dbReference type="OrthoDB" id="9782629at2"/>
<comment type="similarity">
    <text evidence="2">Belongs to the nitroreductase family.</text>
</comment>
<evidence type="ECO:0000256" key="2">
    <source>
        <dbReference type="ARBA" id="ARBA00007118"/>
    </source>
</evidence>
<dbReference type="HOGENOM" id="CLU_070764_4_5_0"/>
<dbReference type="InterPro" id="IPR000415">
    <property type="entry name" value="Nitroreductase-like"/>
</dbReference>
<dbReference type="RefSeq" id="WP_013450774.1">
    <property type="nucleotide sequence ID" value="NC_014758.1"/>
</dbReference>
<name>E4TG11_CALNY</name>
<dbReference type="PANTHER" id="PTHR43673">
    <property type="entry name" value="NAD(P)H NITROREDUCTASE YDGI-RELATED"/>
    <property type="match status" value="1"/>
</dbReference>
<dbReference type="Proteomes" id="UP000007039">
    <property type="component" value="Chromosome"/>
</dbReference>